<dbReference type="NCBIfam" id="TIGR00747">
    <property type="entry name" value="fabH"/>
    <property type="match status" value="1"/>
</dbReference>
<feature type="active site" evidence="10">
    <location>
        <position position="262"/>
    </location>
</feature>
<dbReference type="GO" id="GO:0044550">
    <property type="term" value="P:secondary metabolite biosynthetic process"/>
    <property type="evidence" value="ECO:0007669"/>
    <property type="project" value="TreeGrafter"/>
</dbReference>
<dbReference type="InterPro" id="IPR013751">
    <property type="entry name" value="ACP_syn_III_N"/>
</dbReference>
<evidence type="ECO:0000256" key="2">
    <source>
        <dbReference type="ARBA" id="ARBA00022490"/>
    </source>
</evidence>
<dbReference type="UniPathway" id="UPA00094"/>
<protein>
    <recommendedName>
        <fullName evidence="10">Beta-ketoacyl-[acyl-carrier-protein] synthase III</fullName>
        <shortName evidence="10">Beta-ketoacyl-ACP synthase III</shortName>
        <shortName evidence="10">KAS III</shortName>
        <ecNumber evidence="10">2.3.1.180</ecNumber>
    </recommendedName>
    <alternativeName>
        <fullName evidence="10">3-oxoacyl-[acyl-carrier-protein] synthase 3</fullName>
    </alternativeName>
    <alternativeName>
        <fullName evidence="10">3-oxoacyl-[acyl-carrier-protein] synthase III</fullName>
    </alternativeName>
</protein>
<dbReference type="EC" id="2.3.1.180" evidence="10"/>
<keyword evidence="3 10" id="KW-0444">Lipid biosynthesis</keyword>
<proteinExistence type="inferred from homology"/>
<comment type="subcellular location">
    <subcellularLocation>
        <location evidence="10">Cytoplasm</location>
    </subcellularLocation>
</comment>
<feature type="active site" evidence="10">
    <location>
        <position position="116"/>
    </location>
</feature>
<comment type="function">
    <text evidence="10">Catalyzes the condensation reaction of fatty acid synthesis by the addition to an acyl acceptor of two carbons from malonyl-ACP. Catalyzes the first condensation reaction which initiates fatty acid synthesis and may therefore play a role in governing the total rate of fatty acid production. Possesses both acetoacetyl-ACP synthase and acetyl transacylase activities. Its substrate specificity determines the biosynthesis of branched-chain and/or straight-chain of fatty acids.</text>
</comment>
<keyword evidence="8 10" id="KW-0511">Multifunctional enzyme</keyword>
<dbReference type="InterPro" id="IPR013747">
    <property type="entry name" value="ACP_syn_III_C"/>
</dbReference>
<reference evidence="13 14" key="1">
    <citation type="submission" date="2018-03" db="EMBL/GenBank/DDBJ databases">
        <title>Genomic Encyclopedia of Archaeal and Bacterial Type Strains, Phase II (KMG-II): from individual species to whole genera.</title>
        <authorList>
            <person name="Goeker M."/>
        </authorList>
    </citation>
    <scope>NUCLEOTIDE SEQUENCE [LARGE SCALE GENOMIC DNA]</scope>
    <source>
        <strain evidence="13 14">DSM 28354</strain>
    </source>
</reference>
<dbReference type="EMBL" id="PVTE01000008">
    <property type="protein sequence ID" value="PRY39144.1"/>
    <property type="molecule type" value="Genomic_DNA"/>
</dbReference>
<dbReference type="InterPro" id="IPR004655">
    <property type="entry name" value="FabH"/>
</dbReference>
<dbReference type="Pfam" id="PF08545">
    <property type="entry name" value="ACP_syn_III"/>
    <property type="match status" value="1"/>
</dbReference>
<dbReference type="NCBIfam" id="NF006829">
    <property type="entry name" value="PRK09352.1"/>
    <property type="match status" value="1"/>
</dbReference>
<dbReference type="HAMAP" id="MF_01815">
    <property type="entry name" value="FabH"/>
    <property type="match status" value="1"/>
</dbReference>
<comment type="similarity">
    <text evidence="1 10">Belongs to the thiolase-like superfamily. FabH family.</text>
</comment>
<comment type="domain">
    <text evidence="10">The last Arg residue of the ACP-binding site is essential for the weak association between ACP/AcpP and FabH.</text>
</comment>
<gene>
    <name evidence="10" type="primary">fabH</name>
    <name evidence="13" type="ORF">CLV58_10833</name>
</gene>
<organism evidence="13 14">
    <name type="scientific">Spirosoma oryzae</name>
    <dbReference type="NCBI Taxonomy" id="1469603"/>
    <lineage>
        <taxon>Bacteria</taxon>
        <taxon>Pseudomonadati</taxon>
        <taxon>Bacteroidota</taxon>
        <taxon>Cytophagia</taxon>
        <taxon>Cytophagales</taxon>
        <taxon>Cytophagaceae</taxon>
        <taxon>Spirosoma</taxon>
    </lineage>
</organism>
<evidence type="ECO:0000256" key="10">
    <source>
        <dbReference type="HAMAP-Rule" id="MF_01815"/>
    </source>
</evidence>
<evidence type="ECO:0000256" key="5">
    <source>
        <dbReference type="ARBA" id="ARBA00022832"/>
    </source>
</evidence>
<sequence>MTTTYSRITGLGFYVPDNVVTNDDLTQYMETSDAWIQERTGIKQRRFFTYGKDTNASMATAAARMALDRAGLEPKAVDLIVYATLSPDYYFPGSAFLMQRELGLEGCAVIDVRQQCSGFVYALSIADQFIKTGMYKTALVIGSEIQSTLMDKTTEGRNVAVIFGDGAGAAVVQATTDPEHRILSTHLHADGRYAEELYLKDPGSSREDHFINAGTADSADSSVVMNGNTVFKHAVVRFMEVINEGLSANGYQASDVDLLVPHQANIRISEYVRQQMGLPEEKVFNNIQYYGNTTAASIPIALTEAYEQGRVKSGDLICLAAFGSGFTWGSALIKW</sequence>
<feature type="domain" description="Beta-ketoacyl-[acyl-carrier-protein] synthase III C-terminal" evidence="11">
    <location>
        <begin position="246"/>
        <end position="335"/>
    </location>
</feature>
<evidence type="ECO:0000313" key="14">
    <source>
        <dbReference type="Proteomes" id="UP000238375"/>
    </source>
</evidence>
<evidence type="ECO:0000256" key="4">
    <source>
        <dbReference type="ARBA" id="ARBA00022679"/>
    </source>
</evidence>
<evidence type="ECO:0000313" key="13">
    <source>
        <dbReference type="EMBL" id="PRY39144.1"/>
    </source>
</evidence>
<name>A0A2T0T0G2_9BACT</name>
<comment type="caution">
    <text evidence="13">The sequence shown here is derived from an EMBL/GenBank/DDBJ whole genome shotgun (WGS) entry which is preliminary data.</text>
</comment>
<dbReference type="CDD" id="cd00830">
    <property type="entry name" value="KAS_III"/>
    <property type="match status" value="1"/>
</dbReference>
<feature type="domain" description="Beta-ketoacyl-[acyl-carrier-protein] synthase III N-terminal" evidence="12">
    <location>
        <begin position="110"/>
        <end position="191"/>
    </location>
</feature>
<dbReference type="Pfam" id="PF08541">
    <property type="entry name" value="ACP_syn_III_C"/>
    <property type="match status" value="1"/>
</dbReference>
<evidence type="ECO:0000259" key="11">
    <source>
        <dbReference type="Pfam" id="PF08541"/>
    </source>
</evidence>
<dbReference type="PANTHER" id="PTHR34069">
    <property type="entry name" value="3-OXOACYL-[ACYL-CARRIER-PROTEIN] SYNTHASE 3"/>
    <property type="match status" value="1"/>
</dbReference>
<keyword evidence="5 10" id="KW-0276">Fatty acid metabolism</keyword>
<dbReference type="GO" id="GO:0004315">
    <property type="term" value="F:3-oxoacyl-[acyl-carrier-protein] synthase activity"/>
    <property type="evidence" value="ECO:0007669"/>
    <property type="project" value="InterPro"/>
</dbReference>
<dbReference type="SUPFAM" id="SSF53901">
    <property type="entry name" value="Thiolase-like"/>
    <property type="match status" value="1"/>
</dbReference>
<keyword evidence="2 10" id="KW-0963">Cytoplasm</keyword>
<dbReference type="GO" id="GO:0033818">
    <property type="term" value="F:beta-ketoacyl-acyl-carrier-protein synthase III activity"/>
    <property type="evidence" value="ECO:0007669"/>
    <property type="project" value="UniProtKB-UniRule"/>
</dbReference>
<keyword evidence="6 10" id="KW-0443">Lipid metabolism</keyword>
<evidence type="ECO:0000256" key="7">
    <source>
        <dbReference type="ARBA" id="ARBA00023160"/>
    </source>
</evidence>
<keyword evidence="14" id="KW-1185">Reference proteome</keyword>
<dbReference type="InterPro" id="IPR016039">
    <property type="entry name" value="Thiolase-like"/>
</dbReference>
<comment type="subunit">
    <text evidence="10">Homodimer.</text>
</comment>
<evidence type="ECO:0000256" key="8">
    <source>
        <dbReference type="ARBA" id="ARBA00023268"/>
    </source>
</evidence>
<comment type="catalytic activity">
    <reaction evidence="10">
        <text>malonyl-[ACP] + acetyl-CoA + H(+) = 3-oxobutanoyl-[ACP] + CO2 + CoA</text>
        <dbReference type="Rhea" id="RHEA:12080"/>
        <dbReference type="Rhea" id="RHEA-COMP:9623"/>
        <dbReference type="Rhea" id="RHEA-COMP:9625"/>
        <dbReference type="ChEBI" id="CHEBI:15378"/>
        <dbReference type="ChEBI" id="CHEBI:16526"/>
        <dbReference type="ChEBI" id="CHEBI:57287"/>
        <dbReference type="ChEBI" id="CHEBI:57288"/>
        <dbReference type="ChEBI" id="CHEBI:78449"/>
        <dbReference type="ChEBI" id="CHEBI:78450"/>
        <dbReference type="EC" id="2.3.1.180"/>
    </reaction>
</comment>
<keyword evidence="4 10" id="KW-0808">Transferase</keyword>
<keyword evidence="7 10" id="KW-0275">Fatty acid biosynthesis</keyword>
<comment type="pathway">
    <text evidence="10">Lipid metabolism; fatty acid biosynthesis.</text>
</comment>
<dbReference type="PANTHER" id="PTHR34069:SF2">
    <property type="entry name" value="BETA-KETOACYL-[ACYL-CARRIER-PROTEIN] SYNTHASE III"/>
    <property type="match status" value="1"/>
</dbReference>
<evidence type="ECO:0000256" key="9">
    <source>
        <dbReference type="ARBA" id="ARBA00023315"/>
    </source>
</evidence>
<dbReference type="AlphaFoldDB" id="A0A2T0T0G2"/>
<evidence type="ECO:0000256" key="6">
    <source>
        <dbReference type="ARBA" id="ARBA00023098"/>
    </source>
</evidence>
<evidence type="ECO:0000256" key="1">
    <source>
        <dbReference type="ARBA" id="ARBA00008642"/>
    </source>
</evidence>
<dbReference type="RefSeq" id="WP_106137833.1">
    <property type="nucleotide sequence ID" value="NZ_PVTE01000008.1"/>
</dbReference>
<dbReference type="Gene3D" id="3.40.47.10">
    <property type="match status" value="1"/>
</dbReference>
<evidence type="ECO:0000256" key="3">
    <source>
        <dbReference type="ARBA" id="ARBA00022516"/>
    </source>
</evidence>
<dbReference type="GO" id="GO:0005737">
    <property type="term" value="C:cytoplasm"/>
    <property type="evidence" value="ECO:0007669"/>
    <property type="project" value="UniProtKB-SubCell"/>
</dbReference>
<dbReference type="OrthoDB" id="9815506at2"/>
<evidence type="ECO:0000259" key="12">
    <source>
        <dbReference type="Pfam" id="PF08545"/>
    </source>
</evidence>
<keyword evidence="9 10" id="KW-0012">Acyltransferase</keyword>
<dbReference type="Proteomes" id="UP000238375">
    <property type="component" value="Unassembled WGS sequence"/>
</dbReference>
<dbReference type="GO" id="GO:0006633">
    <property type="term" value="P:fatty acid biosynthetic process"/>
    <property type="evidence" value="ECO:0007669"/>
    <property type="project" value="UniProtKB-UniRule"/>
</dbReference>
<accession>A0A2T0T0G2</accession>
<feature type="region of interest" description="ACP-binding" evidence="10">
    <location>
        <begin position="263"/>
        <end position="267"/>
    </location>
</feature>
<feature type="active site" evidence="10">
    <location>
        <position position="292"/>
    </location>
</feature>